<protein>
    <submittedName>
        <fullName evidence="1 2">Uncharacterized protein</fullName>
    </submittedName>
</protein>
<reference evidence="1 3" key="2">
    <citation type="journal article" date="2014" name="BMC Genomics">
        <title>An improved genome release (version Mt4.0) for the model legume Medicago truncatula.</title>
        <authorList>
            <person name="Tang H."/>
            <person name="Krishnakumar V."/>
            <person name="Bidwell S."/>
            <person name="Rosen B."/>
            <person name="Chan A."/>
            <person name="Zhou S."/>
            <person name="Gentzbittel L."/>
            <person name="Childs K.L."/>
            <person name="Yandell M."/>
            <person name="Gundlach H."/>
            <person name="Mayer K.F."/>
            <person name="Schwartz D.C."/>
            <person name="Town C.D."/>
        </authorList>
    </citation>
    <scope>GENOME REANNOTATION</scope>
    <source>
        <strain evidence="2 3">cv. Jemalong A17</strain>
    </source>
</reference>
<dbReference type="Pfam" id="PF14223">
    <property type="entry name" value="Retrotran_gag_2"/>
    <property type="match status" value="1"/>
</dbReference>
<dbReference type="HOGENOM" id="CLU_2137204_0_0_1"/>
<keyword evidence="3" id="KW-1185">Reference proteome</keyword>
<gene>
    <name evidence="1" type="ordered locus">MTR_5g070400</name>
</gene>
<dbReference type="PANTHER" id="PTHR34676">
    <property type="entry name" value="DUF4219 DOMAIN-CONTAINING PROTEIN-RELATED"/>
    <property type="match status" value="1"/>
</dbReference>
<evidence type="ECO:0000313" key="2">
    <source>
        <dbReference type="EnsemblPlants" id="AES98599"/>
    </source>
</evidence>
<proteinExistence type="predicted"/>
<evidence type="ECO:0000313" key="3">
    <source>
        <dbReference type="Proteomes" id="UP000002051"/>
    </source>
</evidence>
<dbReference type="PANTHER" id="PTHR34676:SF27">
    <property type="entry name" value="ASPARTYL-TRNA SYNTHETASE"/>
    <property type="match status" value="1"/>
</dbReference>
<dbReference type="PaxDb" id="3880-AES98599"/>
<dbReference type="EMBL" id="CM001221">
    <property type="protein sequence ID" value="AES98599.1"/>
    <property type="molecule type" value="Genomic_DNA"/>
</dbReference>
<dbReference type="Proteomes" id="UP000002051">
    <property type="component" value="Chromosome 5"/>
</dbReference>
<reference evidence="1 3" key="1">
    <citation type="journal article" date="2011" name="Nature">
        <title>The Medicago genome provides insight into the evolution of rhizobial symbioses.</title>
        <authorList>
            <person name="Young N.D."/>
            <person name="Debelle F."/>
            <person name="Oldroyd G.E."/>
            <person name="Geurts R."/>
            <person name="Cannon S.B."/>
            <person name="Udvardi M.K."/>
            <person name="Benedito V.A."/>
            <person name="Mayer K.F."/>
            <person name="Gouzy J."/>
            <person name="Schoof H."/>
            <person name="Van de Peer Y."/>
            <person name="Proost S."/>
            <person name="Cook D.R."/>
            <person name="Meyers B.C."/>
            <person name="Spannagl M."/>
            <person name="Cheung F."/>
            <person name="De Mita S."/>
            <person name="Krishnakumar V."/>
            <person name="Gundlach H."/>
            <person name="Zhou S."/>
            <person name="Mudge J."/>
            <person name="Bharti A.K."/>
            <person name="Murray J.D."/>
            <person name="Naoumkina M.A."/>
            <person name="Rosen B."/>
            <person name="Silverstein K.A."/>
            <person name="Tang H."/>
            <person name="Rombauts S."/>
            <person name="Zhao P.X."/>
            <person name="Zhou P."/>
            <person name="Barbe V."/>
            <person name="Bardou P."/>
            <person name="Bechner M."/>
            <person name="Bellec A."/>
            <person name="Berger A."/>
            <person name="Berges H."/>
            <person name="Bidwell S."/>
            <person name="Bisseling T."/>
            <person name="Choisne N."/>
            <person name="Couloux A."/>
            <person name="Denny R."/>
            <person name="Deshpande S."/>
            <person name="Dai X."/>
            <person name="Doyle J.J."/>
            <person name="Dudez A.M."/>
            <person name="Farmer A.D."/>
            <person name="Fouteau S."/>
            <person name="Franken C."/>
            <person name="Gibelin C."/>
            <person name="Gish J."/>
            <person name="Goldstein S."/>
            <person name="Gonzalez A.J."/>
            <person name="Green P.J."/>
            <person name="Hallab A."/>
            <person name="Hartog M."/>
            <person name="Hua A."/>
            <person name="Humphray S.J."/>
            <person name="Jeong D.H."/>
            <person name="Jing Y."/>
            <person name="Jocker A."/>
            <person name="Kenton S.M."/>
            <person name="Kim D.J."/>
            <person name="Klee K."/>
            <person name="Lai H."/>
            <person name="Lang C."/>
            <person name="Lin S."/>
            <person name="Macmil S.L."/>
            <person name="Magdelenat G."/>
            <person name="Matthews L."/>
            <person name="McCorrison J."/>
            <person name="Monaghan E.L."/>
            <person name="Mun J.H."/>
            <person name="Najar F.Z."/>
            <person name="Nicholson C."/>
            <person name="Noirot C."/>
            <person name="O'Bleness M."/>
            <person name="Paule C.R."/>
            <person name="Poulain J."/>
            <person name="Prion F."/>
            <person name="Qin B."/>
            <person name="Qu C."/>
            <person name="Retzel E.F."/>
            <person name="Riddle C."/>
            <person name="Sallet E."/>
            <person name="Samain S."/>
            <person name="Samson N."/>
            <person name="Sanders I."/>
            <person name="Saurat O."/>
            <person name="Scarpelli C."/>
            <person name="Schiex T."/>
            <person name="Segurens B."/>
            <person name="Severin A.J."/>
            <person name="Sherrier D.J."/>
            <person name="Shi R."/>
            <person name="Sims S."/>
            <person name="Singer S.R."/>
            <person name="Sinharoy S."/>
            <person name="Sterck L."/>
            <person name="Viollet A."/>
            <person name="Wang B.B."/>
            <person name="Wang K."/>
            <person name="Wang M."/>
            <person name="Wang X."/>
            <person name="Warfsmann J."/>
            <person name="Weissenbach J."/>
            <person name="White D.D."/>
            <person name="White J.D."/>
            <person name="Wiley G.B."/>
            <person name="Wincker P."/>
            <person name="Xing Y."/>
            <person name="Yang L."/>
            <person name="Yao Z."/>
            <person name="Ying F."/>
            <person name="Zhai J."/>
            <person name="Zhou L."/>
            <person name="Zuber A."/>
            <person name="Denarie J."/>
            <person name="Dixon R.A."/>
            <person name="May G.D."/>
            <person name="Schwartz D.C."/>
            <person name="Rogers J."/>
            <person name="Quetier F."/>
            <person name="Town C.D."/>
            <person name="Roe B.A."/>
        </authorList>
    </citation>
    <scope>NUCLEOTIDE SEQUENCE [LARGE SCALE GENOMIC DNA]</scope>
    <source>
        <strain evidence="1">A17</strain>
        <strain evidence="2 3">cv. Jemalong A17</strain>
    </source>
</reference>
<organism evidence="1 3">
    <name type="scientific">Medicago truncatula</name>
    <name type="common">Barrel medic</name>
    <name type="synonym">Medicago tribuloides</name>
    <dbReference type="NCBI Taxonomy" id="3880"/>
    <lineage>
        <taxon>Eukaryota</taxon>
        <taxon>Viridiplantae</taxon>
        <taxon>Streptophyta</taxon>
        <taxon>Embryophyta</taxon>
        <taxon>Tracheophyta</taxon>
        <taxon>Spermatophyta</taxon>
        <taxon>Magnoliopsida</taxon>
        <taxon>eudicotyledons</taxon>
        <taxon>Gunneridae</taxon>
        <taxon>Pentapetalae</taxon>
        <taxon>rosids</taxon>
        <taxon>fabids</taxon>
        <taxon>Fabales</taxon>
        <taxon>Fabaceae</taxon>
        <taxon>Papilionoideae</taxon>
        <taxon>50 kb inversion clade</taxon>
        <taxon>NPAAA clade</taxon>
        <taxon>Hologalegina</taxon>
        <taxon>IRL clade</taxon>
        <taxon>Trifolieae</taxon>
        <taxon>Medicago</taxon>
    </lineage>
</organism>
<dbReference type="EnsemblPlants" id="AES98599">
    <property type="protein sequence ID" value="AES98599"/>
    <property type="gene ID" value="MTR_5g070400"/>
</dbReference>
<reference evidence="2" key="3">
    <citation type="submission" date="2015-04" db="UniProtKB">
        <authorList>
            <consortium name="EnsemblPlants"/>
        </authorList>
    </citation>
    <scope>IDENTIFICATION</scope>
    <source>
        <strain evidence="2">cv. Jemalong A17</strain>
    </source>
</reference>
<name>G7KE55_MEDTR</name>
<dbReference type="AlphaFoldDB" id="G7KE55"/>
<sequence length="113" mass="13202">MIEDGCSVPASTDGVTLNKKTLKVAENKMYKRHRMTRNIMVNTLPFLEFTKIVDKSTVKSIYDSFCNMYKGNQQVKEAKSNMLIQQYELFKMRTMRILKPCFPGQILVMTYRC</sequence>
<accession>G7KE55</accession>
<evidence type="ECO:0000313" key="1">
    <source>
        <dbReference type="EMBL" id="AES98599.1"/>
    </source>
</evidence>